<evidence type="ECO:0000256" key="1">
    <source>
        <dbReference type="SAM" id="MobiDB-lite"/>
    </source>
</evidence>
<reference evidence="2 3" key="1">
    <citation type="submission" date="2019-07" db="EMBL/GenBank/DDBJ databases">
        <title>Finished genome of Venturia effusa.</title>
        <authorList>
            <person name="Young C.A."/>
            <person name="Cox M.P."/>
            <person name="Ganley A.R.D."/>
            <person name="David W.J."/>
        </authorList>
    </citation>
    <scope>NUCLEOTIDE SEQUENCE [LARGE SCALE GENOMIC DNA]</scope>
    <source>
        <strain evidence="3">albino</strain>
    </source>
</reference>
<feature type="compositionally biased region" description="Polar residues" evidence="1">
    <location>
        <begin position="209"/>
        <end position="220"/>
    </location>
</feature>
<feature type="region of interest" description="Disordered" evidence="1">
    <location>
        <begin position="197"/>
        <end position="220"/>
    </location>
</feature>
<accession>A0A517LLP0</accession>
<feature type="compositionally biased region" description="Polar residues" evidence="1">
    <location>
        <begin position="867"/>
        <end position="878"/>
    </location>
</feature>
<protein>
    <submittedName>
        <fullName evidence="2">Uncharacterized protein</fullName>
    </submittedName>
</protein>
<feature type="region of interest" description="Disordered" evidence="1">
    <location>
        <begin position="744"/>
        <end position="826"/>
    </location>
</feature>
<feature type="compositionally biased region" description="Basic and acidic residues" evidence="1">
    <location>
        <begin position="314"/>
        <end position="342"/>
    </location>
</feature>
<feature type="region of interest" description="Disordered" evidence="1">
    <location>
        <begin position="372"/>
        <end position="408"/>
    </location>
</feature>
<feature type="compositionally biased region" description="Basic and acidic residues" evidence="1">
    <location>
        <begin position="197"/>
        <end position="206"/>
    </location>
</feature>
<feature type="region of interest" description="Disordered" evidence="1">
    <location>
        <begin position="676"/>
        <end position="712"/>
    </location>
</feature>
<dbReference type="OrthoDB" id="3932827at2759"/>
<name>A0A517LLP0_9PEZI</name>
<feature type="compositionally biased region" description="Polar residues" evidence="1">
    <location>
        <begin position="256"/>
        <end position="272"/>
    </location>
</feature>
<feature type="compositionally biased region" description="Low complexity" evidence="1">
    <location>
        <begin position="808"/>
        <end position="822"/>
    </location>
</feature>
<proteinExistence type="predicted"/>
<evidence type="ECO:0000313" key="2">
    <source>
        <dbReference type="EMBL" id="QDS76553.1"/>
    </source>
</evidence>
<keyword evidence="3" id="KW-1185">Reference proteome</keyword>
<feature type="region of interest" description="Disordered" evidence="1">
    <location>
        <begin position="256"/>
        <end position="277"/>
    </location>
</feature>
<feature type="compositionally biased region" description="Polar residues" evidence="1">
    <location>
        <begin position="888"/>
        <end position="902"/>
    </location>
</feature>
<dbReference type="EMBL" id="CP042199">
    <property type="protein sequence ID" value="QDS76553.1"/>
    <property type="molecule type" value="Genomic_DNA"/>
</dbReference>
<feature type="compositionally biased region" description="Polar residues" evidence="1">
    <location>
        <begin position="790"/>
        <end position="799"/>
    </location>
</feature>
<evidence type="ECO:0000313" key="3">
    <source>
        <dbReference type="Proteomes" id="UP000316270"/>
    </source>
</evidence>
<feature type="compositionally biased region" description="Polar residues" evidence="1">
    <location>
        <begin position="296"/>
        <end position="307"/>
    </location>
</feature>
<gene>
    <name evidence="2" type="ORF">FKW77_006434</name>
</gene>
<organism evidence="2 3">
    <name type="scientific">Venturia effusa</name>
    <dbReference type="NCBI Taxonomy" id="50376"/>
    <lineage>
        <taxon>Eukaryota</taxon>
        <taxon>Fungi</taxon>
        <taxon>Dikarya</taxon>
        <taxon>Ascomycota</taxon>
        <taxon>Pezizomycotina</taxon>
        <taxon>Dothideomycetes</taxon>
        <taxon>Pleosporomycetidae</taxon>
        <taxon>Venturiales</taxon>
        <taxon>Venturiaceae</taxon>
        <taxon>Venturia</taxon>
    </lineage>
</organism>
<dbReference type="Proteomes" id="UP000316270">
    <property type="component" value="Chromosome 15"/>
</dbReference>
<feature type="region of interest" description="Disordered" evidence="1">
    <location>
        <begin position="865"/>
        <end position="921"/>
    </location>
</feature>
<feature type="region of interest" description="Disordered" evidence="1">
    <location>
        <begin position="293"/>
        <end position="356"/>
    </location>
</feature>
<feature type="region of interest" description="Disordered" evidence="1">
    <location>
        <begin position="963"/>
        <end position="1017"/>
    </location>
</feature>
<sequence>MAFLPLIPSVDHIAEEEATSVATTPPLTGSALSEDANMGDLFGQNQYAYDGFQQDEIMSGFEGTEASPMANMPWKNLDFNQPNSFNPRIIDGDNSFVGYLNDLTTPQSFDPAPFQRSAMQQQWNGQQGGLAPAYLSQGNWQNRGFQNYEAVAPQLSQTEDGFDNWLSSGTFSETGAASQQGKFPPQYAAVNDRDYVGGHDRHDSRHNSRPQSFPQLEWQQQSDNRMWSGNQGHFFGPQFGGGDAVHPQQTMGMNQQFPATPQHPQSQYQQALVNKHRQVSPLVAPRAQRPLPAFIQNHTGSNVTGYNAPQGPEDWDRGQQRGRNEQVRPTKDPRGADGRQHQEVVPQGRRNRQQQATLASFHDHAPRTYEEGLQQAQQASGATGRHESADRQPSCEPAEKSQSPPAQVVIPPGCPIWNLTDYSLDFMGPAQKVVKKVPDEHWEDYPGQVQEFFTSPFPEYCLRPEDPEKFLPAVIRIKSLSPAQMLEYHARAPQYRDLIHQFIVPRLTGYPGEMPGDTGEDKKNKIRNNTLSMRQQRMREQHGQFMGDAKISRTPKGTQHKALTKVFMDVLPRTNGARLLHNTIGQIFKDPFNGWRTRTSFTGGGLSGDHIFPLRQPMAVPQPFADELKKAGLPEPDLHEHLRHNEEIWQLFYPQYYNDGKRLPPIEKYRRKTVYTKGRGRKAAEPGAAKGTKRQRIDESHVFGMPPKRQQTSKIIQTSAMQNFFSSFPSSRYQQIVGHSNAAPGFNLLPQAQQPDSNHSDGRKKRRTGTVSRNQGKEDSMMSPAAANPNRGSFMQQLNHQHRNAQPVARSQISSRQQQARVQQHEQVARIVGPGFESIVSAATSNERARQAQMKANVVTHDLRQEVPSNVLSQQNQPLVDDEDWADDSSSPPRPQGQSAGLDSSDAGEASSSLGHPEPFSSPIRYDMMALPRVPIGGSQWKIHNSAPPVLPSAVDLHTAEDNRHFRSSPPAEGPAELDFPQIPSSPLKSGLNDSGYFPGGLNQDHDDDSGSLAQNQDDEFSLDNFDLSQVNEFNLSYLQEDGSQMPETQTGQVFEAHSDGVGSASQNQGNEFKDVDLSQVSQFNASTPRDFANTANFQAQVPEIANSDVFGNGHEYDLRNSPPAESALTQEHQLQFDPSMNQSGNLQVQDQEDVGVASLQPSTHMSVIKDSNCIALSENPSQPSEPIDLTADQEPGDEVDEFEALMQAAIEDEDEEAESAVRKMPWSQLNDHASAHQAQWGDKVFDTCEACQQHREAMGMWGAEKTKKKVKGEAIGYGKMTEQGRIGLPDAMFRRG</sequence>